<dbReference type="KEGG" id="dmp:FAK_13200"/>
<dbReference type="Pfam" id="PF10899">
    <property type="entry name" value="AbiGi"/>
    <property type="match status" value="1"/>
</dbReference>
<proteinExistence type="predicted"/>
<organism evidence="1 2">
    <name type="scientific">Desulfoferula mesophila</name>
    <dbReference type="NCBI Taxonomy" id="3058419"/>
    <lineage>
        <taxon>Bacteria</taxon>
        <taxon>Pseudomonadati</taxon>
        <taxon>Thermodesulfobacteriota</taxon>
        <taxon>Desulfarculia</taxon>
        <taxon>Desulfarculales</taxon>
        <taxon>Desulfarculaceae</taxon>
        <taxon>Desulfoferula</taxon>
    </lineage>
</organism>
<evidence type="ECO:0000313" key="1">
    <source>
        <dbReference type="EMBL" id="BEQ14254.1"/>
    </source>
</evidence>
<reference evidence="2" key="1">
    <citation type="journal article" date="2023" name="Arch. Microbiol.">
        <title>Desulfoferula mesophilus gen. nov. sp. nov., a mesophilic sulfate-reducing bacterium isolated from a brackish lake sediment.</title>
        <authorList>
            <person name="Watanabe T."/>
            <person name="Yabe T."/>
            <person name="Tsuji J.M."/>
            <person name="Fukui M."/>
        </authorList>
    </citation>
    <scope>NUCLEOTIDE SEQUENCE [LARGE SCALE GENOMIC DNA]</scope>
    <source>
        <strain evidence="2">12FAK</strain>
    </source>
</reference>
<evidence type="ECO:0000313" key="2">
    <source>
        <dbReference type="Proteomes" id="UP001366166"/>
    </source>
</evidence>
<accession>A0AAU9EI49</accession>
<evidence type="ECO:0008006" key="3">
    <source>
        <dbReference type="Google" id="ProtNLM"/>
    </source>
</evidence>
<keyword evidence="2" id="KW-1185">Reference proteome</keyword>
<dbReference type="Proteomes" id="UP001366166">
    <property type="component" value="Chromosome"/>
</dbReference>
<dbReference type="RefSeq" id="WP_338605969.1">
    <property type="nucleotide sequence ID" value="NZ_AP028679.1"/>
</dbReference>
<gene>
    <name evidence="1" type="ORF">FAK_13200</name>
</gene>
<name>A0AAU9EI49_9BACT</name>
<dbReference type="EMBL" id="AP028679">
    <property type="protein sequence ID" value="BEQ14254.1"/>
    <property type="molecule type" value="Genomic_DNA"/>
</dbReference>
<dbReference type="InterPro" id="IPR021223">
    <property type="entry name" value="AbiGi"/>
</dbReference>
<protein>
    <recommendedName>
        <fullName evidence="3">Restriction endonuclease</fullName>
    </recommendedName>
</protein>
<dbReference type="AlphaFoldDB" id="A0AAU9EI49"/>
<sequence>MSMQRYVSDELTHFVGRSFRHEYNAHEQQFELLVRILRSGTLGKNVDGRVAFQPDMPFSGNEAYRSNVVCFSDIPVPDLGIHMGKFSRFGLSFRKKFLIERGANPVYYVARNSLITAPEGRAKTLAALFDEKHDQLWAFYDAYKSGQAAPPEGEARPGEPPDLTDLFNFLVYHFFSFVKFYEEGLPPADEKNYYMEREWRVFGNLGFEIGDVRRVIFPERFARSFRERVPDYYGEITFS</sequence>